<dbReference type="SUPFAM" id="SSF48403">
    <property type="entry name" value="Ankyrin repeat"/>
    <property type="match status" value="1"/>
</dbReference>
<evidence type="ECO:0000313" key="5">
    <source>
        <dbReference type="EMBL" id="ETW78515.1"/>
    </source>
</evidence>
<sequence length="1429" mass="156254">MTLLHIHFALRNQHAFQRLLEGGSARGQPPTAAGISGSGGRSWTRPSALSMAMSLDVNARDWLGRTTLHLACSASDPASVEYVRLLLAHPAINVNVQDTESQWTALHRALYHGNISAAILLLQRADIDTALTDLEGYRAFDLYNTTVEATKPVIHSGSDGNSSTVQLFTWGANRNAALGHGDSGDRHNPEHVSLRRHHEGDHYDKDSVSFALDPPSVRQVEMSRLHTVVVTNEPRANIRLCGFASTGRLGPGGGQHSIYSLSPMPQFPYTVVSVALGQDHTLALIDTGAVFSWGLNRFSQLGYVIETNGNSRLDDPVQATPRIISGPLKHENVIGIAACKTASACWTDKSVYTWGKNNGQLGYDKSSQPVQVQPRLVTRVTKPVISIVMTDSAMACLLKSQKSQEVVLLFNDGYTRINFPSQTFPSEITTYYPPQARNTADIAKIVCNDTMFAAVSSNGEVFTFTVPTEQENGASKEKLLVRPQRVWALRKQWSAVRDVALGSDGSIIVCTESGHVFVRSRNLKSGQGSAAKTFKFQRVNYIQRVVAVGANDTGAMNALRHEFRPDSVSISGNTLPQDLAKIRPYLKYSPVTEHNENALPAPGTQPSTTVDTETLAVHLVDHNDDPEDWAISSDIAELRRLWDVISQDKLCRQKHDGRGLFDVAPLALGADIIICARRGIQLPAHRLVLSARCLPLSDLLSRKGSLHDKESGISITATSATAPSAPFALASNLPRLTISGCHALSVLILLHYFYTDELLAIWDNRVSHAMGASLVASGLQSAQLTRELQGLSRALGLNLVTEAARAASKRSPEPTMSRHLNRLFLDSQSMAQIRVVDAVRSPLAGDIVLELADRQVFCHSAVLRARTLFFECLFDDEDWTSRRWSEQGVVNINLRHLSWRAMDYVLRFVYGGEEREMFEKLEPVKSVDSFLDLIFDVMSAANELLLDRLLLVCSSVLLQYVNVNNVCNILVDAAYLQCAPLVKCLHQYMAVNMEALLESRMLDDLDPRLIRALSMSICDQQISKSPVSRSGRLLSEAMNKNTQWLALQDIPRPIVCSAQIKDSPRLSPKRSRRSFVDQFGSPSIRAHASSAQPISGDDMFQMDDADVVPTLNLNAGSPWKSKSAGPKVDMKAILAEAQGTKLAEGRGSRNLRYTNPPASDGPSTPQPWVIKTSSKDNLKSSIPTPPGTGISVTERANSSWRVTVPTSTPSLVTALNAHHPPLDTPVHTPPSIKGATPPNNSRTVPQGGPAQLPSNLRSALPEFGLGPVFTPSRQSIPNKSPAISRHISGGSAWTLPPVQPVVRPSIAGSVMSFAAIQQLQHEQGATPVKDKRSLKEIQEEEQARRAEEEFLKWWTAEEERVRMESEVTSASTIARSPKGPSKKSKSEAKSKTSKSVDRETDKPGKRGGQKQSEQSDRKASTSNKNTKNA</sequence>
<dbReference type="InParanoid" id="W4JZK2"/>
<dbReference type="OrthoDB" id="1893551at2759"/>
<evidence type="ECO:0000256" key="1">
    <source>
        <dbReference type="ARBA" id="ARBA00022737"/>
    </source>
</evidence>
<dbReference type="RefSeq" id="XP_009548852.1">
    <property type="nucleotide sequence ID" value="XM_009550557.1"/>
</dbReference>
<dbReference type="InterPro" id="IPR011333">
    <property type="entry name" value="SKP1/BTB/POZ_sf"/>
</dbReference>
<reference evidence="5 6" key="1">
    <citation type="journal article" date="2012" name="New Phytol.">
        <title>Insight into trade-off between wood decay and parasitism from the genome of a fungal forest pathogen.</title>
        <authorList>
            <person name="Olson A."/>
            <person name="Aerts A."/>
            <person name="Asiegbu F."/>
            <person name="Belbahri L."/>
            <person name="Bouzid O."/>
            <person name="Broberg A."/>
            <person name="Canback B."/>
            <person name="Coutinho P.M."/>
            <person name="Cullen D."/>
            <person name="Dalman K."/>
            <person name="Deflorio G."/>
            <person name="van Diepen L.T."/>
            <person name="Dunand C."/>
            <person name="Duplessis S."/>
            <person name="Durling M."/>
            <person name="Gonthier P."/>
            <person name="Grimwood J."/>
            <person name="Fossdal C.G."/>
            <person name="Hansson D."/>
            <person name="Henrissat B."/>
            <person name="Hietala A."/>
            <person name="Himmelstrand K."/>
            <person name="Hoffmeister D."/>
            <person name="Hogberg N."/>
            <person name="James T.Y."/>
            <person name="Karlsson M."/>
            <person name="Kohler A."/>
            <person name="Kues U."/>
            <person name="Lee Y.H."/>
            <person name="Lin Y.C."/>
            <person name="Lind M."/>
            <person name="Lindquist E."/>
            <person name="Lombard V."/>
            <person name="Lucas S."/>
            <person name="Lunden K."/>
            <person name="Morin E."/>
            <person name="Murat C."/>
            <person name="Park J."/>
            <person name="Raffaello T."/>
            <person name="Rouze P."/>
            <person name="Salamov A."/>
            <person name="Schmutz J."/>
            <person name="Solheim H."/>
            <person name="Stahlberg J."/>
            <person name="Velez H."/>
            <person name="de Vries R.P."/>
            <person name="Wiebenga A."/>
            <person name="Woodward S."/>
            <person name="Yakovlev I."/>
            <person name="Garbelotto M."/>
            <person name="Martin F."/>
            <person name="Grigoriev I.V."/>
            <person name="Stenlid J."/>
        </authorList>
    </citation>
    <scope>NUCLEOTIDE SEQUENCE [LARGE SCALE GENOMIC DNA]</scope>
    <source>
        <strain evidence="5 6">TC 32-1</strain>
    </source>
</reference>
<name>W4JZK2_HETIT</name>
<evidence type="ECO:0000256" key="2">
    <source>
        <dbReference type="PROSITE-ProRule" id="PRU00235"/>
    </source>
</evidence>
<dbReference type="Pfam" id="PF13540">
    <property type="entry name" value="RCC1_2"/>
    <property type="match status" value="1"/>
</dbReference>
<feature type="compositionally biased region" description="Polar residues" evidence="3">
    <location>
        <begin position="1420"/>
        <end position="1429"/>
    </location>
</feature>
<dbReference type="SUPFAM" id="SSF50985">
    <property type="entry name" value="RCC1/BLIP-II"/>
    <property type="match status" value="1"/>
</dbReference>
<dbReference type="PANTHER" id="PTHR22872:SF2">
    <property type="entry name" value="INHIBITOR OF BRUTON TYROSINE KINASE"/>
    <property type="match status" value="1"/>
</dbReference>
<gene>
    <name evidence="5" type="ORF">HETIRDRAFT_324419</name>
</gene>
<dbReference type="PANTHER" id="PTHR22872">
    <property type="entry name" value="BTK-BINDING PROTEIN-RELATED"/>
    <property type="match status" value="1"/>
</dbReference>
<proteinExistence type="predicted"/>
<dbReference type="KEGG" id="hir:HETIRDRAFT_324419"/>
<dbReference type="InterPro" id="IPR036770">
    <property type="entry name" value="Ankyrin_rpt-contain_sf"/>
</dbReference>
<dbReference type="eggNOG" id="KOG0783">
    <property type="taxonomic scope" value="Eukaryota"/>
</dbReference>
<keyword evidence="1" id="KW-0677">Repeat</keyword>
<dbReference type="SMART" id="SM00225">
    <property type="entry name" value="BTB"/>
    <property type="match status" value="1"/>
</dbReference>
<evidence type="ECO:0000259" key="4">
    <source>
        <dbReference type="PROSITE" id="PS50097"/>
    </source>
</evidence>
<dbReference type="PRINTS" id="PR00633">
    <property type="entry name" value="RCCNDNSATION"/>
</dbReference>
<feature type="repeat" description="RCC1" evidence="2">
    <location>
        <begin position="165"/>
        <end position="233"/>
    </location>
</feature>
<feature type="region of interest" description="Disordered" evidence="3">
    <location>
        <begin position="1361"/>
        <end position="1429"/>
    </location>
</feature>
<dbReference type="InterPro" id="IPR009091">
    <property type="entry name" value="RCC1/BLIP-II"/>
</dbReference>
<evidence type="ECO:0000256" key="3">
    <source>
        <dbReference type="SAM" id="MobiDB-lite"/>
    </source>
</evidence>
<dbReference type="STRING" id="747525.W4JZK2"/>
<dbReference type="FunCoup" id="W4JZK2">
    <property type="interactions" value="94"/>
</dbReference>
<dbReference type="Gene3D" id="2.130.10.30">
    <property type="entry name" value="Regulator of chromosome condensation 1/beta-lactamase-inhibitor protein II"/>
    <property type="match status" value="1"/>
</dbReference>
<dbReference type="Gene3D" id="3.30.710.10">
    <property type="entry name" value="Potassium Channel Kv1.1, Chain A"/>
    <property type="match status" value="2"/>
</dbReference>
<dbReference type="Gene3D" id="1.25.40.20">
    <property type="entry name" value="Ankyrin repeat-containing domain"/>
    <property type="match status" value="1"/>
</dbReference>
<dbReference type="InterPro" id="IPR000408">
    <property type="entry name" value="Reg_chr_condens"/>
</dbReference>
<dbReference type="Proteomes" id="UP000030671">
    <property type="component" value="Unassembled WGS sequence"/>
</dbReference>
<dbReference type="PROSITE" id="PS50012">
    <property type="entry name" value="RCC1_3"/>
    <property type="match status" value="4"/>
</dbReference>
<dbReference type="PROSITE" id="PS50097">
    <property type="entry name" value="BTB"/>
    <property type="match status" value="1"/>
</dbReference>
<dbReference type="Pfam" id="PF00651">
    <property type="entry name" value="BTB"/>
    <property type="match status" value="1"/>
</dbReference>
<dbReference type="EMBL" id="KI925461">
    <property type="protein sequence ID" value="ETW78515.1"/>
    <property type="molecule type" value="Genomic_DNA"/>
</dbReference>
<keyword evidence="6" id="KW-1185">Reference proteome</keyword>
<feature type="repeat" description="RCC1" evidence="2">
    <location>
        <begin position="288"/>
        <end position="349"/>
    </location>
</feature>
<dbReference type="CDD" id="cd18186">
    <property type="entry name" value="BTB_POZ_ZBTB_KLHL-like"/>
    <property type="match status" value="2"/>
</dbReference>
<protein>
    <recommendedName>
        <fullName evidence="4">BTB domain-containing protein</fullName>
    </recommendedName>
</protein>
<feature type="region of interest" description="Disordered" evidence="3">
    <location>
        <begin position="1225"/>
        <end position="1255"/>
    </location>
</feature>
<feature type="repeat" description="RCC1" evidence="2">
    <location>
        <begin position="349"/>
        <end position="400"/>
    </location>
</feature>
<dbReference type="SUPFAM" id="SSF54695">
    <property type="entry name" value="POZ domain"/>
    <property type="match status" value="1"/>
</dbReference>
<dbReference type="Pfam" id="PF12796">
    <property type="entry name" value="Ank_2"/>
    <property type="match status" value="1"/>
</dbReference>
<organism evidence="5 6">
    <name type="scientific">Heterobasidion irregulare (strain TC 32-1)</name>
    <dbReference type="NCBI Taxonomy" id="747525"/>
    <lineage>
        <taxon>Eukaryota</taxon>
        <taxon>Fungi</taxon>
        <taxon>Dikarya</taxon>
        <taxon>Basidiomycota</taxon>
        <taxon>Agaricomycotina</taxon>
        <taxon>Agaricomycetes</taxon>
        <taxon>Russulales</taxon>
        <taxon>Bondarzewiaceae</taxon>
        <taxon>Heterobasidion</taxon>
        <taxon>Heterobasidion annosum species complex</taxon>
    </lineage>
</organism>
<feature type="region of interest" description="Disordered" evidence="3">
    <location>
        <begin position="1139"/>
        <end position="1198"/>
    </location>
</feature>
<dbReference type="InterPro" id="IPR051625">
    <property type="entry name" value="Signaling_Regulatory_Domain"/>
</dbReference>
<feature type="compositionally biased region" description="Polar residues" evidence="3">
    <location>
        <begin position="1151"/>
        <end position="1163"/>
    </location>
</feature>
<dbReference type="GeneID" id="20671049"/>
<accession>W4JZK2</accession>
<feature type="compositionally biased region" description="Basic and acidic residues" evidence="3">
    <location>
        <begin position="1384"/>
        <end position="1404"/>
    </location>
</feature>
<dbReference type="InterPro" id="IPR000210">
    <property type="entry name" value="BTB/POZ_dom"/>
</dbReference>
<dbReference type="InterPro" id="IPR002110">
    <property type="entry name" value="Ankyrin_rpt"/>
</dbReference>
<dbReference type="HOGENOM" id="CLU_002285_0_0_1"/>
<feature type="repeat" description="RCC1" evidence="2">
    <location>
        <begin position="236"/>
        <end position="287"/>
    </location>
</feature>
<feature type="domain" description="BTB" evidence="4">
    <location>
        <begin position="845"/>
        <end position="913"/>
    </location>
</feature>
<evidence type="ECO:0000313" key="6">
    <source>
        <dbReference type="Proteomes" id="UP000030671"/>
    </source>
</evidence>
<dbReference type="SMART" id="SM00248">
    <property type="entry name" value="ANK"/>
    <property type="match status" value="2"/>
</dbReference>